<dbReference type="OrthoDB" id="10265971at2759"/>
<dbReference type="Pfam" id="PF03215">
    <property type="entry name" value="Rad17"/>
    <property type="match status" value="1"/>
</dbReference>
<dbReference type="Gene3D" id="3.40.50.300">
    <property type="entry name" value="P-loop containing nucleotide triphosphate hydrolases"/>
    <property type="match status" value="1"/>
</dbReference>
<reference evidence="11" key="2">
    <citation type="submission" date="2019-09" db="UniProtKB">
        <authorList>
            <consortium name="WormBaseParasite"/>
        </authorList>
    </citation>
    <scope>IDENTIFICATION</scope>
</reference>
<evidence type="ECO:0000256" key="5">
    <source>
        <dbReference type="ARBA" id="ARBA00022840"/>
    </source>
</evidence>
<dbReference type="GO" id="GO:0003682">
    <property type="term" value="F:chromatin binding"/>
    <property type="evidence" value="ECO:0007669"/>
    <property type="project" value="TreeGrafter"/>
</dbReference>
<evidence type="ECO:0000256" key="4">
    <source>
        <dbReference type="ARBA" id="ARBA00022763"/>
    </source>
</evidence>
<comment type="subcellular location">
    <subcellularLocation>
        <location evidence="1">Nucleus</location>
    </subcellularLocation>
</comment>
<accession>A0A3P7TCE6</accession>
<sequence length="485" mass="55324">MLAQCSPYTGAWSKPLPEACDLFFVAASPRKPDDLSVNPRQLNKLKALLNKDEGRGRILLVTGPAGCGKSSSIDVIAKSLKFEVLKWERSANVEVAHYADNNYLKEDSELNSLVAFLRSCTLPAKTKRKAAKITLGRVYHIDELPHSAYQDVGEFRRVILPYLQNNKNTIIFDLTSRDSSWFTSPKRVFPKFFINGLRIFELEFYPVASTFMRKALRRVVACMGFKSRLFHMLGSLLYAKRVSEGSDFPEQELTVRGDLRRPSPKREVNDILLMSKASADTVMMFLHEHEPNFSGSIANTRKVLDAMSMSDAMSSVWETRQISQEYSSQVCARATMFYNYRANRVARGFYSYSRPKWYPLSEKTTELQKEVREVMCCSASSQRHCADMDVTYLSLLKSSLTGSQYRLVTYLTRPWKFSWSTDRGLWDHQIASDPSYRMAQFRENTSSRSISSEVEGDSDEEAFVIEDSEEGDQSDDSFDEPVVLL</sequence>
<dbReference type="GO" id="GO:0003689">
    <property type="term" value="F:DNA clamp loader activity"/>
    <property type="evidence" value="ECO:0007669"/>
    <property type="project" value="TreeGrafter"/>
</dbReference>
<dbReference type="EMBL" id="UZAH01001247">
    <property type="protein sequence ID" value="VDO19610.1"/>
    <property type="molecule type" value="Genomic_DNA"/>
</dbReference>
<name>A0A183F4Y5_HELPZ</name>
<dbReference type="InterPro" id="IPR027417">
    <property type="entry name" value="P-loop_NTPase"/>
</dbReference>
<accession>A0A183F4Y5</accession>
<evidence type="ECO:0000313" key="11">
    <source>
        <dbReference type="WBParaSite" id="HPBE_0000122701-mRNA-1"/>
    </source>
</evidence>
<dbReference type="InterPro" id="IPR004582">
    <property type="entry name" value="Checkpoint_prot_Rad17_Rad24"/>
</dbReference>
<proteinExistence type="inferred from homology"/>
<keyword evidence="4" id="KW-0227">DNA damage</keyword>
<evidence type="ECO:0000256" key="7">
    <source>
        <dbReference type="ARBA" id="ARBA00023306"/>
    </source>
</evidence>
<keyword evidence="3" id="KW-0547">Nucleotide-binding</keyword>
<organism evidence="10 11">
    <name type="scientific">Heligmosomoides polygyrus</name>
    <name type="common">Parasitic roundworm</name>
    <dbReference type="NCBI Taxonomy" id="6339"/>
    <lineage>
        <taxon>Eukaryota</taxon>
        <taxon>Metazoa</taxon>
        <taxon>Ecdysozoa</taxon>
        <taxon>Nematoda</taxon>
        <taxon>Chromadorea</taxon>
        <taxon>Rhabditida</taxon>
        <taxon>Rhabditina</taxon>
        <taxon>Rhabditomorpha</taxon>
        <taxon>Strongyloidea</taxon>
        <taxon>Heligmosomidae</taxon>
        <taxon>Heligmosomoides</taxon>
    </lineage>
</organism>
<feature type="region of interest" description="Disordered" evidence="8">
    <location>
        <begin position="444"/>
        <end position="485"/>
    </location>
</feature>
<evidence type="ECO:0000256" key="8">
    <source>
        <dbReference type="SAM" id="MobiDB-lite"/>
    </source>
</evidence>
<gene>
    <name evidence="9" type="ORF">HPBE_LOCUS1228</name>
</gene>
<comment type="similarity">
    <text evidence="2">Belongs to the rad17/RAD24 family.</text>
</comment>
<dbReference type="AlphaFoldDB" id="A0A183F4Y5"/>
<keyword evidence="10" id="KW-1185">Reference proteome</keyword>
<evidence type="ECO:0000256" key="2">
    <source>
        <dbReference type="ARBA" id="ARBA00006168"/>
    </source>
</evidence>
<evidence type="ECO:0000313" key="10">
    <source>
        <dbReference type="Proteomes" id="UP000050761"/>
    </source>
</evidence>
<dbReference type="GO" id="GO:0000077">
    <property type="term" value="P:DNA damage checkpoint signaling"/>
    <property type="evidence" value="ECO:0007669"/>
    <property type="project" value="TreeGrafter"/>
</dbReference>
<evidence type="ECO:0000313" key="9">
    <source>
        <dbReference type="EMBL" id="VDO19610.1"/>
    </source>
</evidence>
<dbReference type="GO" id="GO:0005634">
    <property type="term" value="C:nucleus"/>
    <property type="evidence" value="ECO:0007669"/>
    <property type="project" value="UniProtKB-SubCell"/>
</dbReference>
<keyword evidence="6" id="KW-0539">Nucleus</keyword>
<dbReference type="SUPFAM" id="SSF52540">
    <property type="entry name" value="P-loop containing nucleoside triphosphate hydrolases"/>
    <property type="match status" value="1"/>
</dbReference>
<evidence type="ECO:0000256" key="6">
    <source>
        <dbReference type="ARBA" id="ARBA00023242"/>
    </source>
</evidence>
<evidence type="ECO:0000256" key="1">
    <source>
        <dbReference type="ARBA" id="ARBA00004123"/>
    </source>
</evidence>
<dbReference type="GO" id="GO:0005524">
    <property type="term" value="F:ATP binding"/>
    <property type="evidence" value="ECO:0007669"/>
    <property type="project" value="UniProtKB-KW"/>
</dbReference>
<keyword evidence="5" id="KW-0067">ATP-binding</keyword>
<dbReference type="GO" id="GO:0033314">
    <property type="term" value="P:mitotic DNA replication checkpoint signaling"/>
    <property type="evidence" value="ECO:0007669"/>
    <property type="project" value="TreeGrafter"/>
</dbReference>
<evidence type="ECO:0000256" key="3">
    <source>
        <dbReference type="ARBA" id="ARBA00022741"/>
    </source>
</evidence>
<dbReference type="GO" id="GO:0006281">
    <property type="term" value="P:DNA repair"/>
    <property type="evidence" value="ECO:0007669"/>
    <property type="project" value="InterPro"/>
</dbReference>
<dbReference type="Proteomes" id="UP000050761">
    <property type="component" value="Unassembled WGS sequence"/>
</dbReference>
<dbReference type="PANTHER" id="PTHR12172">
    <property type="entry name" value="CELL CYCLE CHECKPOINT PROTEIN RAD17"/>
    <property type="match status" value="1"/>
</dbReference>
<reference evidence="9 10" key="1">
    <citation type="submission" date="2018-11" db="EMBL/GenBank/DDBJ databases">
        <authorList>
            <consortium name="Pathogen Informatics"/>
        </authorList>
    </citation>
    <scope>NUCLEOTIDE SEQUENCE [LARGE SCALE GENOMIC DNA]</scope>
</reference>
<dbReference type="WBParaSite" id="HPBE_0000122701-mRNA-1">
    <property type="protein sequence ID" value="HPBE_0000122701-mRNA-1"/>
    <property type="gene ID" value="HPBE_0000122701"/>
</dbReference>
<keyword evidence="7" id="KW-0131">Cell cycle</keyword>
<dbReference type="PANTHER" id="PTHR12172:SF0">
    <property type="entry name" value="CELL CYCLE CHECKPOINT PROTEIN RAD17"/>
    <property type="match status" value="1"/>
</dbReference>
<protein>
    <submittedName>
        <fullName evidence="11">Cell cycle checkpoint protein RAD17</fullName>
    </submittedName>
</protein>
<feature type="compositionally biased region" description="Acidic residues" evidence="8">
    <location>
        <begin position="454"/>
        <end position="479"/>
    </location>
</feature>